<evidence type="ECO:0000313" key="2">
    <source>
        <dbReference type="EMBL" id="HIX95258.1"/>
    </source>
</evidence>
<reference evidence="2" key="2">
    <citation type="submission" date="2021-04" db="EMBL/GenBank/DDBJ databases">
        <authorList>
            <person name="Gilroy R."/>
        </authorList>
    </citation>
    <scope>NUCLEOTIDE SEQUENCE</scope>
    <source>
        <strain evidence="2">ChiHecec2B26-7398</strain>
    </source>
</reference>
<dbReference type="AlphaFoldDB" id="A0A9D2BV39"/>
<dbReference type="Pfam" id="PF12917">
    <property type="entry name" value="YfbR-like"/>
    <property type="match status" value="1"/>
</dbReference>
<dbReference type="GO" id="GO:0002953">
    <property type="term" value="F:5'-deoxynucleotidase activity"/>
    <property type="evidence" value="ECO:0007669"/>
    <property type="project" value="UniProtKB-EC"/>
</dbReference>
<dbReference type="Proteomes" id="UP000886751">
    <property type="component" value="Unassembled WGS sequence"/>
</dbReference>
<dbReference type="EC" id="3.1.3.89" evidence="2"/>
<dbReference type="SUPFAM" id="SSF109604">
    <property type="entry name" value="HD-domain/PDEase-like"/>
    <property type="match status" value="1"/>
</dbReference>
<organism evidence="2 3">
    <name type="scientific">Candidatus Gemmiger excrementipullorum</name>
    <dbReference type="NCBI Taxonomy" id="2838610"/>
    <lineage>
        <taxon>Bacteria</taxon>
        <taxon>Bacillati</taxon>
        <taxon>Bacillota</taxon>
        <taxon>Clostridia</taxon>
        <taxon>Eubacteriales</taxon>
        <taxon>Gemmiger</taxon>
    </lineage>
</organism>
<name>A0A9D2BV39_9FIRM</name>
<protein>
    <submittedName>
        <fullName evidence="2">5'-deoxynucleotidase</fullName>
        <ecNumber evidence="2">3.1.3.89</ecNumber>
    </submittedName>
</protein>
<gene>
    <name evidence="2" type="primary">yfbR</name>
    <name evidence="2" type="ORF">H9846_07345</name>
</gene>
<feature type="domain" description="HD/PDEase" evidence="1">
    <location>
        <begin position="26"/>
        <end position="153"/>
    </location>
</feature>
<comment type="caution">
    <text evidence="2">The sequence shown here is derived from an EMBL/GenBank/DDBJ whole genome shotgun (WGS) entry which is preliminary data.</text>
</comment>
<reference evidence="2" key="1">
    <citation type="journal article" date="2021" name="PeerJ">
        <title>Extensive microbial diversity within the chicken gut microbiome revealed by metagenomics and culture.</title>
        <authorList>
            <person name="Gilroy R."/>
            <person name="Ravi A."/>
            <person name="Getino M."/>
            <person name="Pursley I."/>
            <person name="Horton D.L."/>
            <person name="Alikhan N.F."/>
            <person name="Baker D."/>
            <person name="Gharbi K."/>
            <person name="Hall N."/>
            <person name="Watson M."/>
            <person name="Adriaenssens E.M."/>
            <person name="Foster-Nyarko E."/>
            <person name="Jarju S."/>
            <person name="Secka A."/>
            <person name="Antonio M."/>
            <person name="Oren A."/>
            <person name="Chaudhuri R.R."/>
            <person name="La Ragione R."/>
            <person name="Hildebrand F."/>
            <person name="Pallen M.J."/>
        </authorList>
    </citation>
    <scope>NUCLEOTIDE SEQUENCE</scope>
    <source>
        <strain evidence="2">ChiHecec2B26-7398</strain>
    </source>
</reference>
<keyword evidence="2" id="KW-0378">Hydrolase</keyword>
<accession>A0A9D2BV39</accession>
<dbReference type="SMART" id="SM00471">
    <property type="entry name" value="HDc"/>
    <property type="match status" value="1"/>
</dbReference>
<evidence type="ECO:0000259" key="1">
    <source>
        <dbReference type="SMART" id="SM00471"/>
    </source>
</evidence>
<evidence type="ECO:0000313" key="3">
    <source>
        <dbReference type="Proteomes" id="UP000886751"/>
    </source>
</evidence>
<dbReference type="NCBIfam" id="NF003009">
    <property type="entry name" value="PRK03826.1"/>
    <property type="match status" value="1"/>
</dbReference>
<dbReference type="EMBL" id="DXEI01000111">
    <property type="protein sequence ID" value="HIX95258.1"/>
    <property type="molecule type" value="Genomic_DNA"/>
</dbReference>
<dbReference type="Gene3D" id="1.10.3210.10">
    <property type="entry name" value="Hypothetical protein af1432"/>
    <property type="match status" value="1"/>
</dbReference>
<proteinExistence type="predicted"/>
<sequence length="200" mass="22190">MKTYPLSALLGRMKYITRWSLMRNGRPETLSEHTADTALLAHTLCLIAKHCTGTGAALRPEVVATAALYHDAPEILTGDMPTPVKYKNDALRSAYKAVERESARVMASLQPEELRAETEAYLTGSVLNDAERRVLKAADRLSAIIKCIEEGQGGNREFEAAREQQLAALHALGCPEAEYFIEHMLPCYAQNLDELTRGRF</sequence>
<dbReference type="InterPro" id="IPR003607">
    <property type="entry name" value="HD/PDEase_dom"/>
</dbReference>